<keyword evidence="3" id="KW-1185">Reference proteome</keyword>
<organism evidence="2 3">
    <name type="scientific">Labilithrix luteola</name>
    <dbReference type="NCBI Taxonomy" id="1391654"/>
    <lineage>
        <taxon>Bacteria</taxon>
        <taxon>Pseudomonadati</taxon>
        <taxon>Myxococcota</taxon>
        <taxon>Polyangia</taxon>
        <taxon>Polyangiales</taxon>
        <taxon>Labilitrichaceae</taxon>
        <taxon>Labilithrix</taxon>
    </lineage>
</organism>
<dbReference type="STRING" id="1391654.AKJ09_04948"/>
<dbReference type="KEGG" id="llu:AKJ09_04948"/>
<dbReference type="Proteomes" id="UP000064967">
    <property type="component" value="Chromosome"/>
</dbReference>
<sequence length="141" mass="14436">MIALLVPFLSGALFAVGLALAGMTSPHRVIGFLDVAGHWDPSLAFVMIGAIGVYATAFWLGRRRMTKPALAEGFPTLPQGAIDVRLVAGSLIFGAGWGMAGYCPGPAIVSAASGAGQAIAFCAAMATGFVIVRVLDSRKAE</sequence>
<dbReference type="EMBL" id="CP012333">
    <property type="protein sequence ID" value="AKU98284.1"/>
    <property type="molecule type" value="Genomic_DNA"/>
</dbReference>
<evidence type="ECO:0000313" key="2">
    <source>
        <dbReference type="EMBL" id="AKU98284.1"/>
    </source>
</evidence>
<evidence type="ECO:0000256" key="1">
    <source>
        <dbReference type="SAM" id="Phobius"/>
    </source>
</evidence>
<dbReference type="RefSeq" id="WP_205633775.1">
    <property type="nucleotide sequence ID" value="NZ_CP012333.1"/>
</dbReference>
<proteinExistence type="predicted"/>
<dbReference type="AlphaFoldDB" id="A0A0K1PYS0"/>
<feature type="transmembrane region" description="Helical" evidence="1">
    <location>
        <begin position="114"/>
        <end position="135"/>
    </location>
</feature>
<reference evidence="2 3" key="1">
    <citation type="submission" date="2015-08" db="EMBL/GenBank/DDBJ databases">
        <authorList>
            <person name="Babu N.S."/>
            <person name="Beckwith C.J."/>
            <person name="Beseler K.G."/>
            <person name="Brison A."/>
            <person name="Carone J.V."/>
            <person name="Caskin T.P."/>
            <person name="Diamond M."/>
            <person name="Durham M.E."/>
            <person name="Foxe J.M."/>
            <person name="Go M."/>
            <person name="Henderson B.A."/>
            <person name="Jones I.B."/>
            <person name="McGettigan J.A."/>
            <person name="Micheletti S.J."/>
            <person name="Nasrallah M.E."/>
            <person name="Ortiz D."/>
            <person name="Piller C.R."/>
            <person name="Privatt S.R."/>
            <person name="Schneider S.L."/>
            <person name="Sharp S."/>
            <person name="Smith T.C."/>
            <person name="Stanton J.D."/>
            <person name="Ullery H.E."/>
            <person name="Wilson R.J."/>
            <person name="Serrano M.G."/>
            <person name="Buck G."/>
            <person name="Lee V."/>
            <person name="Wang Y."/>
            <person name="Carvalho R."/>
            <person name="Voegtly L."/>
            <person name="Shi R."/>
            <person name="Duckworth R."/>
            <person name="Johnson A."/>
            <person name="Loviza R."/>
            <person name="Walstead R."/>
            <person name="Shah Z."/>
            <person name="Kiflezghi M."/>
            <person name="Wade K."/>
            <person name="Ball S.L."/>
            <person name="Bradley K.W."/>
            <person name="Asai D.J."/>
            <person name="Bowman C.A."/>
            <person name="Russell D.A."/>
            <person name="Pope W.H."/>
            <person name="Jacobs-Sera D."/>
            <person name="Hendrix R.W."/>
            <person name="Hatfull G.F."/>
        </authorList>
    </citation>
    <scope>NUCLEOTIDE SEQUENCE [LARGE SCALE GENOMIC DNA]</scope>
    <source>
        <strain evidence="2 3">DSM 27648</strain>
    </source>
</reference>
<accession>A0A0K1PYS0</accession>
<dbReference type="InterPro" id="IPR046513">
    <property type="entry name" value="DUF6691"/>
</dbReference>
<name>A0A0K1PYS0_9BACT</name>
<evidence type="ECO:0008006" key="4">
    <source>
        <dbReference type="Google" id="ProtNLM"/>
    </source>
</evidence>
<evidence type="ECO:0000313" key="3">
    <source>
        <dbReference type="Proteomes" id="UP000064967"/>
    </source>
</evidence>
<keyword evidence="1" id="KW-1133">Transmembrane helix</keyword>
<gene>
    <name evidence="2" type="ORF">AKJ09_04948</name>
</gene>
<dbReference type="PATRIC" id="fig|1391654.3.peg.5011"/>
<protein>
    <recommendedName>
        <fullName evidence="4">YeeE/YedE family protein</fullName>
    </recommendedName>
</protein>
<keyword evidence="1" id="KW-0812">Transmembrane</keyword>
<keyword evidence="1" id="KW-0472">Membrane</keyword>
<feature type="transmembrane region" description="Helical" evidence="1">
    <location>
        <begin position="82"/>
        <end position="102"/>
    </location>
</feature>
<feature type="transmembrane region" description="Helical" evidence="1">
    <location>
        <begin position="43"/>
        <end position="61"/>
    </location>
</feature>
<dbReference type="Pfam" id="PF20398">
    <property type="entry name" value="DUF6691"/>
    <property type="match status" value="1"/>
</dbReference>